<accession>A0A875S1L7</accession>
<dbReference type="Pfam" id="PF00626">
    <property type="entry name" value="Gelsolin"/>
    <property type="match status" value="1"/>
</dbReference>
<evidence type="ECO:0000256" key="3">
    <source>
        <dbReference type="ARBA" id="ARBA00022448"/>
    </source>
</evidence>
<dbReference type="PANTHER" id="PTHR13803">
    <property type="entry name" value="SEC24-RELATED PROTEIN"/>
    <property type="match status" value="1"/>
</dbReference>
<evidence type="ECO:0000256" key="1">
    <source>
        <dbReference type="ARBA" id="ARBA00004394"/>
    </source>
</evidence>
<evidence type="ECO:0000256" key="2">
    <source>
        <dbReference type="ARBA" id="ARBA00008334"/>
    </source>
</evidence>
<dbReference type="Gene3D" id="3.40.50.410">
    <property type="entry name" value="von Willebrand factor, type A domain"/>
    <property type="match status" value="1"/>
</dbReference>
<evidence type="ECO:0000259" key="11">
    <source>
        <dbReference type="Pfam" id="PF08033"/>
    </source>
</evidence>
<dbReference type="Gene3D" id="2.60.40.1670">
    <property type="entry name" value="beta-sandwich domain of Sec23/24"/>
    <property type="match status" value="1"/>
</dbReference>
<sequence length="952" mass="103196">MSDITTGIENLSVSDGGVVEQAGQPTSRGRHRRRDLHAFASLTPSYAQTPTEANGMFDPNAAASSAGISPPTRAEVSRQYTQNQYVPTEYPLTSYQTAIPGSSPVNGPHVPGASTISEIPTQLSKMAAAGVPAVTSTPALSVPLLRYSSDENFKSAPFLTFENVSPPPAGTQYNVVDQGNASPKFVRMSLYSVPATKALQESTGLPLGLLLRPFAPVPAREKIPEADFTAALGVPRCRRCRAYVNPAMQQTGYQMVCNLCGFTSPVPNDYTSTVDSGGVRSDFYQRPELHAGIYDIRVPKGYWLEESRAPEALHHVFLVDLSRSSTQSQMLNAACTAIRLALYSEDRQLPMGSKVALVGFDSSLRFFNLSPSHHQASFSVMSDLFDPFAPFSDEAGMFVDPVQSHDVIEATLSSLEQEDADAKIDDGPAFGAALNAADILLASHGGGQVTAFLSTVPSCGPGELRPKLPGGNPGADFASAVLTAKSSFYRDLANQYLKHHVGVNVFVGSPLPIDMINIEYLTCRTGGVTKYFPRFNIDRDELDLAQAVKASVCDVSGYEGQLKIRCSWGLQVSRIYHAMQAVDTGGAAQGAAATPVFPVVGPQTSVACDFVYDGNLNTKKDAHFQAAMLYTGSDGIRRVRVINCIMSVTERVADVFSFADQDTVLALTLRSCLAKLPDVSLITVRNLLATRTTEIVSRYAALVAKNTSLPGQLVLPQGLRTLPMLVLGALKSRALMSSTAAPDCRVDSLATLMTAPADQLSLAIYPVMYCLHRLEEGDAEYETTATATPSNGNSTTEAPTAHFNLPPCVPLSQSQLEAGGAYLIFNGKQMVMWLHSDVSSDFLHDLFGRNVDSLEMLDPNVAQLPLLDTGLSRQIRGLRDFIARHFIGVDDHSIQICRFRTDTNEREFLELLYEDRSAEMVWSYAEFLRYLHKNIDTEQQEPAKSGKRFGLF</sequence>
<feature type="domain" description="Sec23/Sec24 helical" evidence="10">
    <location>
        <begin position="660"/>
        <end position="761"/>
    </location>
</feature>
<gene>
    <name evidence="12" type="ORF">FOA43_001309</name>
</gene>
<protein>
    <submittedName>
        <fullName evidence="12">Uncharacterized protein</fullName>
    </submittedName>
</protein>
<dbReference type="InterPro" id="IPR007123">
    <property type="entry name" value="Gelsolin-like_dom"/>
</dbReference>
<dbReference type="SUPFAM" id="SSF53300">
    <property type="entry name" value="vWA-like"/>
    <property type="match status" value="1"/>
</dbReference>
<organism evidence="12 13">
    <name type="scientific">Eeniella nana</name>
    <name type="common">Yeast</name>
    <name type="synonym">Brettanomyces nanus</name>
    <dbReference type="NCBI Taxonomy" id="13502"/>
    <lineage>
        <taxon>Eukaryota</taxon>
        <taxon>Fungi</taxon>
        <taxon>Dikarya</taxon>
        <taxon>Ascomycota</taxon>
        <taxon>Saccharomycotina</taxon>
        <taxon>Pichiomycetes</taxon>
        <taxon>Pichiales</taxon>
        <taxon>Pichiaceae</taxon>
        <taxon>Brettanomyces</taxon>
    </lineage>
</organism>
<comment type="similarity">
    <text evidence="2">Belongs to the SEC23/SEC24 family. SEC24 subfamily.</text>
</comment>
<dbReference type="Pfam" id="PF04815">
    <property type="entry name" value="Sec23_helical"/>
    <property type="match status" value="1"/>
</dbReference>
<evidence type="ECO:0000256" key="6">
    <source>
        <dbReference type="SAM" id="MobiDB-lite"/>
    </source>
</evidence>
<evidence type="ECO:0000259" key="9">
    <source>
        <dbReference type="Pfam" id="PF04811"/>
    </source>
</evidence>
<dbReference type="GO" id="GO:0006886">
    <property type="term" value="P:intracellular protein transport"/>
    <property type="evidence" value="ECO:0007669"/>
    <property type="project" value="InterPro"/>
</dbReference>
<evidence type="ECO:0000259" key="8">
    <source>
        <dbReference type="Pfam" id="PF04810"/>
    </source>
</evidence>
<feature type="domain" description="Gelsolin-like" evidence="7">
    <location>
        <begin position="802"/>
        <end position="849"/>
    </location>
</feature>
<dbReference type="InterPro" id="IPR036174">
    <property type="entry name" value="Znf_Sec23_Sec24_sf"/>
</dbReference>
<dbReference type="SUPFAM" id="SSF81995">
    <property type="entry name" value="beta-sandwich domain of Sec23/24"/>
    <property type="match status" value="1"/>
</dbReference>
<dbReference type="GO" id="GO:0030127">
    <property type="term" value="C:COPII vesicle coat"/>
    <property type="evidence" value="ECO:0007669"/>
    <property type="project" value="InterPro"/>
</dbReference>
<dbReference type="PANTHER" id="PTHR13803:SF4">
    <property type="entry name" value="SECRETORY 24CD, ISOFORM C"/>
    <property type="match status" value="1"/>
</dbReference>
<keyword evidence="3" id="KW-0813">Transport</keyword>
<dbReference type="Pfam" id="PF04811">
    <property type="entry name" value="Sec23_trunk"/>
    <property type="match status" value="1"/>
</dbReference>
<dbReference type="Pfam" id="PF04810">
    <property type="entry name" value="zf-Sec23_Sec24"/>
    <property type="match status" value="1"/>
</dbReference>
<dbReference type="GO" id="GO:0070971">
    <property type="term" value="C:endoplasmic reticulum exit site"/>
    <property type="evidence" value="ECO:0007669"/>
    <property type="project" value="TreeGrafter"/>
</dbReference>
<evidence type="ECO:0000256" key="5">
    <source>
        <dbReference type="ARBA" id="ARBA00023034"/>
    </source>
</evidence>
<evidence type="ECO:0000259" key="7">
    <source>
        <dbReference type="Pfam" id="PF00626"/>
    </source>
</evidence>
<dbReference type="KEGG" id="bnn:FOA43_001309"/>
<evidence type="ECO:0000256" key="4">
    <source>
        <dbReference type="ARBA" id="ARBA00022927"/>
    </source>
</evidence>
<dbReference type="Proteomes" id="UP000662931">
    <property type="component" value="Chromosome 1"/>
</dbReference>
<dbReference type="GeneID" id="62194710"/>
<evidence type="ECO:0000259" key="10">
    <source>
        <dbReference type="Pfam" id="PF04815"/>
    </source>
</evidence>
<keyword evidence="4" id="KW-0653">Protein transport</keyword>
<dbReference type="InterPro" id="IPR012990">
    <property type="entry name" value="Beta-sandwich_Sec23_24"/>
</dbReference>
<dbReference type="SUPFAM" id="SSF82754">
    <property type="entry name" value="C-terminal, gelsolin-like domain of Sec23/24"/>
    <property type="match status" value="1"/>
</dbReference>
<dbReference type="GO" id="GO:0000139">
    <property type="term" value="C:Golgi membrane"/>
    <property type="evidence" value="ECO:0007669"/>
    <property type="project" value="UniProtKB-SubCell"/>
</dbReference>
<dbReference type="InterPro" id="IPR006900">
    <property type="entry name" value="Sec23/24_helical_dom"/>
</dbReference>
<name>A0A875S1L7_EENNA</name>
<dbReference type="OrthoDB" id="49016at2759"/>
<dbReference type="InterPro" id="IPR036175">
    <property type="entry name" value="Sec23/24_helical_dom_sf"/>
</dbReference>
<evidence type="ECO:0000313" key="13">
    <source>
        <dbReference type="Proteomes" id="UP000662931"/>
    </source>
</evidence>
<dbReference type="SUPFAM" id="SSF81811">
    <property type="entry name" value="Helical domain of Sec23/24"/>
    <property type="match status" value="1"/>
</dbReference>
<feature type="compositionally biased region" description="Polar residues" evidence="6">
    <location>
        <begin position="1"/>
        <end position="13"/>
    </location>
</feature>
<dbReference type="InterPro" id="IPR036465">
    <property type="entry name" value="vWFA_dom_sf"/>
</dbReference>
<dbReference type="InterPro" id="IPR050550">
    <property type="entry name" value="SEC23_SEC24_subfamily"/>
</dbReference>
<dbReference type="GO" id="GO:0090110">
    <property type="term" value="P:COPII-coated vesicle cargo loading"/>
    <property type="evidence" value="ECO:0007669"/>
    <property type="project" value="TreeGrafter"/>
</dbReference>
<dbReference type="SUPFAM" id="SSF82919">
    <property type="entry name" value="Zn-finger domain of Sec23/24"/>
    <property type="match status" value="1"/>
</dbReference>
<dbReference type="RefSeq" id="XP_038777557.1">
    <property type="nucleotide sequence ID" value="XM_038921629.1"/>
</dbReference>
<reference evidence="12" key="1">
    <citation type="submission" date="2020-10" db="EMBL/GenBank/DDBJ databases">
        <authorList>
            <person name="Roach M.J.R."/>
        </authorList>
    </citation>
    <scope>NUCLEOTIDE SEQUENCE</scope>
    <source>
        <strain evidence="12">CBS 1945</strain>
    </source>
</reference>
<keyword evidence="5" id="KW-0333">Golgi apparatus</keyword>
<dbReference type="InterPro" id="IPR006896">
    <property type="entry name" value="Sec23/24_trunk_dom"/>
</dbReference>
<dbReference type="GO" id="GO:0008270">
    <property type="term" value="F:zinc ion binding"/>
    <property type="evidence" value="ECO:0007669"/>
    <property type="project" value="InterPro"/>
</dbReference>
<feature type="region of interest" description="Disordered" evidence="6">
    <location>
        <begin position="47"/>
        <end position="80"/>
    </location>
</feature>
<dbReference type="InterPro" id="IPR006895">
    <property type="entry name" value="Znf_Sec23_Sec24"/>
</dbReference>
<dbReference type="Gene3D" id="2.30.30.380">
    <property type="entry name" value="Zn-finger domain of Sec23/24"/>
    <property type="match status" value="1"/>
</dbReference>
<feature type="region of interest" description="Disordered" evidence="6">
    <location>
        <begin position="1"/>
        <end position="34"/>
    </location>
</feature>
<dbReference type="Pfam" id="PF08033">
    <property type="entry name" value="Sec23_BS"/>
    <property type="match status" value="1"/>
</dbReference>
<dbReference type="Gene3D" id="1.20.120.730">
    <property type="entry name" value="Sec23/Sec24 helical domain"/>
    <property type="match status" value="1"/>
</dbReference>
<dbReference type="InterPro" id="IPR036180">
    <property type="entry name" value="Gelsolin-like_dom_sf"/>
</dbReference>
<evidence type="ECO:0000313" key="12">
    <source>
        <dbReference type="EMBL" id="QPG73992.1"/>
    </source>
</evidence>
<dbReference type="GO" id="GO:0000149">
    <property type="term" value="F:SNARE binding"/>
    <property type="evidence" value="ECO:0007669"/>
    <property type="project" value="TreeGrafter"/>
</dbReference>
<dbReference type="InterPro" id="IPR029006">
    <property type="entry name" value="ADF-H/Gelsolin-like_dom_sf"/>
</dbReference>
<dbReference type="AlphaFoldDB" id="A0A875S1L7"/>
<keyword evidence="13" id="KW-1185">Reference proteome</keyword>
<comment type="subcellular location">
    <subcellularLocation>
        <location evidence="1">Golgi apparatus membrane</location>
    </subcellularLocation>
</comment>
<feature type="domain" description="Sec23/Sec24 beta-sandwich" evidence="11">
    <location>
        <begin position="557"/>
        <end position="648"/>
    </location>
</feature>
<feature type="domain" description="Zinc finger Sec23/Sec24-type" evidence="8">
    <location>
        <begin position="235"/>
        <end position="270"/>
    </location>
</feature>
<dbReference type="EMBL" id="CP064812">
    <property type="protein sequence ID" value="QPG73992.1"/>
    <property type="molecule type" value="Genomic_DNA"/>
</dbReference>
<dbReference type="Gene3D" id="3.40.20.10">
    <property type="entry name" value="Severin"/>
    <property type="match status" value="1"/>
</dbReference>
<feature type="domain" description="Sec23/Sec24 trunk" evidence="9">
    <location>
        <begin position="311"/>
        <end position="549"/>
    </location>
</feature>
<proteinExistence type="inferred from homology"/>